<evidence type="ECO:0000259" key="1">
    <source>
        <dbReference type="Pfam" id="PF04296"/>
    </source>
</evidence>
<comment type="caution">
    <text evidence="2">The sequence shown here is derived from an EMBL/GenBank/DDBJ whole genome shotgun (WGS) entry which is preliminary data.</text>
</comment>
<keyword evidence="3" id="KW-1185">Reference proteome</keyword>
<organism evidence="2 3">
    <name type="scientific">Cohnella hashimotonis</name>
    <dbReference type="NCBI Taxonomy" id="2826895"/>
    <lineage>
        <taxon>Bacteria</taxon>
        <taxon>Bacillati</taxon>
        <taxon>Bacillota</taxon>
        <taxon>Bacilli</taxon>
        <taxon>Bacillales</taxon>
        <taxon>Paenibacillaceae</taxon>
        <taxon>Cohnella</taxon>
    </lineage>
</organism>
<name>A0ABT6THV7_9BACL</name>
<dbReference type="Pfam" id="PF04296">
    <property type="entry name" value="YlxR"/>
    <property type="match status" value="1"/>
</dbReference>
<dbReference type="InterPro" id="IPR007393">
    <property type="entry name" value="YlxR_dom"/>
</dbReference>
<dbReference type="InterPro" id="IPR037465">
    <property type="entry name" value="YlxR"/>
</dbReference>
<dbReference type="NCBIfam" id="NF047356">
    <property type="entry name" value="RNA_bind_RnpM"/>
    <property type="match status" value="1"/>
</dbReference>
<dbReference type="CDD" id="cd00279">
    <property type="entry name" value="YlxR"/>
    <property type="match status" value="1"/>
</dbReference>
<sequence>MRPRKIPQRKCIASQEMMPKKELIRIVRSPTGEISLDLTGKKPGRGAYLCGKLSYFKLAKKTKALERALKAPVPPDVYDRLEEEFLKLEGEFIAAKELDDGDDE</sequence>
<reference evidence="2" key="1">
    <citation type="submission" date="2023-04" db="EMBL/GenBank/DDBJ databases">
        <title>Comparative genomic analysis of Cohnella hashimotonis sp. nov., isolated from the International Space Station.</title>
        <authorList>
            <person name="Venkateswaran K."/>
            <person name="Simpson A."/>
        </authorList>
    </citation>
    <scope>NUCLEOTIDE SEQUENCE</scope>
    <source>
        <strain evidence="2">F6_2S_P_1</strain>
    </source>
</reference>
<dbReference type="SUPFAM" id="SSF64376">
    <property type="entry name" value="YlxR-like"/>
    <property type="match status" value="1"/>
</dbReference>
<feature type="domain" description="YlxR" evidence="1">
    <location>
        <begin position="9"/>
        <end position="83"/>
    </location>
</feature>
<dbReference type="PANTHER" id="PTHR34215">
    <property type="entry name" value="BLL0784 PROTEIN"/>
    <property type="match status" value="1"/>
</dbReference>
<accession>A0ABT6THV7</accession>
<evidence type="ECO:0000313" key="2">
    <source>
        <dbReference type="EMBL" id="MDI4646171.1"/>
    </source>
</evidence>
<proteinExistence type="predicted"/>
<protein>
    <submittedName>
        <fullName evidence="2">YlxR family protein</fullName>
    </submittedName>
</protein>
<dbReference type="RefSeq" id="WP_282909049.1">
    <property type="nucleotide sequence ID" value="NZ_JAGRPV010000001.1"/>
</dbReference>
<evidence type="ECO:0000313" key="3">
    <source>
        <dbReference type="Proteomes" id="UP001161691"/>
    </source>
</evidence>
<dbReference type="Gene3D" id="3.30.1230.10">
    <property type="entry name" value="YlxR-like"/>
    <property type="match status" value="1"/>
</dbReference>
<dbReference type="PANTHER" id="PTHR34215:SF1">
    <property type="entry name" value="YLXR DOMAIN-CONTAINING PROTEIN"/>
    <property type="match status" value="1"/>
</dbReference>
<gene>
    <name evidence="2" type="ORF">KB449_14435</name>
</gene>
<dbReference type="InterPro" id="IPR035931">
    <property type="entry name" value="YlxR-like_sf"/>
</dbReference>
<dbReference type="EMBL" id="JAGRPV010000001">
    <property type="protein sequence ID" value="MDI4646171.1"/>
    <property type="molecule type" value="Genomic_DNA"/>
</dbReference>
<dbReference type="Proteomes" id="UP001161691">
    <property type="component" value="Unassembled WGS sequence"/>
</dbReference>